<keyword evidence="1" id="KW-0812">Transmembrane</keyword>
<accession>A0A2P1P7M5</accession>
<dbReference type="Pfam" id="PF01569">
    <property type="entry name" value="PAP2"/>
    <property type="match status" value="1"/>
</dbReference>
<dbReference type="PANTHER" id="PTHR14969:SF13">
    <property type="entry name" value="AT30094P"/>
    <property type="match status" value="1"/>
</dbReference>
<evidence type="ECO:0000313" key="4">
    <source>
        <dbReference type="Proteomes" id="UP000241762"/>
    </source>
</evidence>
<dbReference type="RefSeq" id="WP_106874136.1">
    <property type="nucleotide sequence ID" value="NZ_CP027845.1"/>
</dbReference>
<dbReference type="SMART" id="SM00014">
    <property type="entry name" value="acidPPc"/>
    <property type="match status" value="1"/>
</dbReference>
<dbReference type="EMBL" id="CP027845">
    <property type="protein sequence ID" value="AVP87268.1"/>
    <property type="molecule type" value="Genomic_DNA"/>
</dbReference>
<dbReference type="OrthoDB" id="7161160at2"/>
<dbReference type="Proteomes" id="UP000241762">
    <property type="component" value="Chromosome"/>
</dbReference>
<dbReference type="InterPro" id="IPR000326">
    <property type="entry name" value="PAP2/HPO"/>
</dbReference>
<feature type="transmembrane region" description="Helical" evidence="1">
    <location>
        <begin position="74"/>
        <end position="91"/>
    </location>
</feature>
<evidence type="ECO:0000259" key="2">
    <source>
        <dbReference type="SMART" id="SM00014"/>
    </source>
</evidence>
<dbReference type="AlphaFoldDB" id="A0A2P1P7M5"/>
<sequence>MKFVLYDWLGLNEYLFTLLNSSLNHGLLSYFFYLISILFKEFVFLIYYAAFVVYQVNNLSAQTYEKYNKVFNKAVEIGSIYSSVMVFYTLIKYTVNFPRPYCSMSNFISINNFAHERCLSSFPSAHTAMAIIVCWWVWPYVNRLGRILLIALVILVGLSRIALAMHYPADIIWSVVISLGICHIAPKISSLGIIQDKILQPIKKFIWQFVKK</sequence>
<feature type="transmembrane region" description="Helical" evidence="1">
    <location>
        <begin position="30"/>
        <end position="54"/>
    </location>
</feature>
<dbReference type="InterPro" id="IPR036938">
    <property type="entry name" value="PAP2/HPO_sf"/>
</dbReference>
<protein>
    <recommendedName>
        <fullName evidence="2">Phosphatidic acid phosphatase type 2/haloperoxidase domain-containing protein</fullName>
    </recommendedName>
</protein>
<organism evidence="3 4">
    <name type="scientific">Candidatus Phycorickettsia trachydisci</name>
    <dbReference type="NCBI Taxonomy" id="2115978"/>
    <lineage>
        <taxon>Bacteria</taxon>
        <taxon>Pseudomonadati</taxon>
        <taxon>Pseudomonadota</taxon>
        <taxon>Alphaproteobacteria</taxon>
        <taxon>Rickettsiales</taxon>
        <taxon>Rickettsiaceae</taxon>
        <taxon>Candidatus Phycorickettsia</taxon>
    </lineage>
</organism>
<evidence type="ECO:0000256" key="1">
    <source>
        <dbReference type="SAM" id="Phobius"/>
    </source>
</evidence>
<dbReference type="Gene3D" id="1.20.144.10">
    <property type="entry name" value="Phosphatidic acid phosphatase type 2/haloperoxidase"/>
    <property type="match status" value="1"/>
</dbReference>
<gene>
    <name evidence="3" type="ORF">phytr_3140</name>
</gene>
<feature type="domain" description="Phosphatidic acid phosphatase type 2/haloperoxidase" evidence="2">
    <location>
        <begin position="77"/>
        <end position="186"/>
    </location>
</feature>
<keyword evidence="1" id="KW-0472">Membrane</keyword>
<name>A0A2P1P7M5_9RICK</name>
<dbReference type="PANTHER" id="PTHR14969">
    <property type="entry name" value="SPHINGOSINE-1-PHOSPHATE PHOSPHOHYDROLASE"/>
    <property type="match status" value="1"/>
</dbReference>
<keyword evidence="1" id="KW-1133">Transmembrane helix</keyword>
<evidence type="ECO:0000313" key="3">
    <source>
        <dbReference type="EMBL" id="AVP87268.1"/>
    </source>
</evidence>
<reference evidence="3 4" key="1">
    <citation type="submission" date="2018-03" db="EMBL/GenBank/DDBJ databases">
        <title>A gene transfer event suggests a long-term partnership between eustigmatophyte algae and a novel lineage of endosymbiotic bacteria.</title>
        <authorList>
            <person name="Yurchenko T."/>
            <person name="Sevcikova T."/>
            <person name="Pribyl P."/>
            <person name="El Karkouri K."/>
            <person name="Klimes V."/>
            <person name="Amaral R."/>
            <person name="Zbrankova V."/>
            <person name="Kim E."/>
            <person name="Raoult D."/>
            <person name="Santos L.M.A."/>
            <person name="Elias M."/>
        </authorList>
    </citation>
    <scope>NUCLEOTIDE SEQUENCE [LARGE SCALE GENOMIC DNA]</scope>
    <source>
        <strain evidence="3">CCALA 838</strain>
    </source>
</reference>
<feature type="transmembrane region" description="Helical" evidence="1">
    <location>
        <begin position="171"/>
        <end position="194"/>
    </location>
</feature>
<dbReference type="SUPFAM" id="SSF48317">
    <property type="entry name" value="Acid phosphatase/Vanadium-dependent haloperoxidase"/>
    <property type="match status" value="1"/>
</dbReference>
<feature type="transmembrane region" description="Helical" evidence="1">
    <location>
        <begin position="147"/>
        <end position="165"/>
    </location>
</feature>
<dbReference type="CDD" id="cd01610">
    <property type="entry name" value="PAP2_like"/>
    <property type="match status" value="1"/>
</dbReference>
<proteinExistence type="predicted"/>
<dbReference type="KEGG" id="ptc:phytr_3140"/>
<feature type="transmembrane region" description="Helical" evidence="1">
    <location>
        <begin position="122"/>
        <end position="140"/>
    </location>
</feature>
<keyword evidence="4" id="KW-1185">Reference proteome</keyword>